<reference evidence="2 3" key="1">
    <citation type="journal article" date="2016" name="Nat. Commun.">
        <title>Thousands of microbial genomes shed light on interconnected biogeochemical processes in an aquifer system.</title>
        <authorList>
            <person name="Anantharaman K."/>
            <person name="Brown C.T."/>
            <person name="Hug L.A."/>
            <person name="Sharon I."/>
            <person name="Castelle C.J."/>
            <person name="Probst A.J."/>
            <person name="Thomas B.C."/>
            <person name="Singh A."/>
            <person name="Wilkins M.J."/>
            <person name="Karaoz U."/>
            <person name="Brodie E.L."/>
            <person name="Williams K.H."/>
            <person name="Hubbard S.S."/>
            <person name="Banfield J.F."/>
        </authorList>
    </citation>
    <scope>NUCLEOTIDE SEQUENCE [LARGE SCALE GENOMIC DNA]</scope>
</reference>
<comment type="caution">
    <text evidence="2">The sequence shown here is derived from an EMBL/GenBank/DDBJ whole genome shotgun (WGS) entry which is preliminary data.</text>
</comment>
<keyword evidence="1" id="KW-0472">Membrane</keyword>
<feature type="transmembrane region" description="Helical" evidence="1">
    <location>
        <begin position="108"/>
        <end position="132"/>
    </location>
</feature>
<name>A0A1G1W5Y3_9BACT</name>
<feature type="transmembrane region" description="Helical" evidence="1">
    <location>
        <begin position="42"/>
        <end position="64"/>
    </location>
</feature>
<dbReference type="Gene3D" id="1.10.287.1260">
    <property type="match status" value="1"/>
</dbReference>
<dbReference type="Pfam" id="PF05552">
    <property type="entry name" value="MS_channel_1st_1"/>
    <property type="match status" value="1"/>
</dbReference>
<evidence type="ECO:0000313" key="3">
    <source>
        <dbReference type="Proteomes" id="UP000177103"/>
    </source>
</evidence>
<sequence length="151" mass="15823">MTVSSLLGELLRWIVIIVALVPTVQALGLERVSDLLTLLLGYLPNVVLAVVVVLLGAVFAQFARDIVVGASSSLGSTVSRTLGQVARWSILIFAVLAALSQLGVAQDLILTLFQGFVALVAIAGGLAFGLGGQEAAKDIIKKVREEVTEKK</sequence>
<dbReference type="EMBL" id="MHCQ01000048">
    <property type="protein sequence ID" value="OGY23075.1"/>
    <property type="molecule type" value="Genomic_DNA"/>
</dbReference>
<proteinExistence type="predicted"/>
<evidence type="ECO:0008006" key="4">
    <source>
        <dbReference type="Google" id="ProtNLM"/>
    </source>
</evidence>
<dbReference type="Proteomes" id="UP000177103">
    <property type="component" value="Unassembled WGS sequence"/>
</dbReference>
<feature type="transmembrane region" description="Helical" evidence="1">
    <location>
        <begin position="85"/>
        <end position="102"/>
    </location>
</feature>
<dbReference type="AlphaFoldDB" id="A0A1G1W5Y3"/>
<keyword evidence="1" id="KW-0812">Transmembrane</keyword>
<evidence type="ECO:0000256" key="1">
    <source>
        <dbReference type="SAM" id="Phobius"/>
    </source>
</evidence>
<evidence type="ECO:0000313" key="2">
    <source>
        <dbReference type="EMBL" id="OGY23075.1"/>
    </source>
</evidence>
<accession>A0A1G1W5Y3</accession>
<keyword evidence="1" id="KW-1133">Transmembrane helix</keyword>
<organism evidence="2 3">
    <name type="scientific">Candidatus Woykebacteria bacterium RBG_13_40_7b</name>
    <dbReference type="NCBI Taxonomy" id="1802594"/>
    <lineage>
        <taxon>Bacteria</taxon>
        <taxon>Candidatus Woykeibacteriota</taxon>
    </lineage>
</organism>
<protein>
    <recommendedName>
        <fullName evidence="4">Small-conductance mechanosensitive ion channel</fullName>
    </recommendedName>
</protein>
<dbReference type="InterPro" id="IPR008910">
    <property type="entry name" value="MSC_TM_helix"/>
</dbReference>
<gene>
    <name evidence="2" type="ORF">A2Y57_00220</name>
</gene>